<reference evidence="1 2" key="1">
    <citation type="submission" date="2020-12" db="EMBL/GenBank/DDBJ databases">
        <title>FDA dAtabase for Regulatory Grade micrObial Sequences (FDA-ARGOS): Supporting development and validation of Infectious Disease Dx tests.</title>
        <authorList>
            <person name="Sproer C."/>
            <person name="Gronow S."/>
            <person name="Severitt S."/>
            <person name="Schroder I."/>
            <person name="Tallon L."/>
            <person name="Sadzewicz L."/>
            <person name="Zhao X."/>
            <person name="Boylan J."/>
            <person name="Ott S."/>
            <person name="Bowen H."/>
            <person name="Vavikolanu K."/>
            <person name="Mehta A."/>
            <person name="Aluvathingal J."/>
            <person name="Nadendla S."/>
            <person name="Lowell S."/>
            <person name="Myers T."/>
            <person name="Yan Y."/>
            <person name="Sichtig H."/>
        </authorList>
    </citation>
    <scope>NUCLEOTIDE SEQUENCE [LARGE SCALE GENOMIC DNA]</scope>
    <source>
        <strain evidence="1 2">FDAARGOS_990</strain>
    </source>
</reference>
<dbReference type="InterPro" id="IPR011051">
    <property type="entry name" value="RmlC_Cupin_sf"/>
</dbReference>
<sequence>MPTPQIVADISELEVPPRVSGSAWRLTPPERDLDANIITLPADDEIRAHNGPDLDVLIHVLSGSGTLETDADTLDLAPGLIVWLPRRSTRRFIAGPDGLSYFSVHQRKPGLSIGSRPPLRT</sequence>
<evidence type="ECO:0000313" key="1">
    <source>
        <dbReference type="EMBL" id="QQB13514.1"/>
    </source>
</evidence>
<evidence type="ECO:0000313" key="2">
    <source>
        <dbReference type="Proteomes" id="UP000595374"/>
    </source>
</evidence>
<accession>A0A7T3ZXJ1</accession>
<proteinExistence type="predicted"/>
<dbReference type="RefSeq" id="WP_198498706.1">
    <property type="nucleotide sequence ID" value="NZ_CP065989.1"/>
</dbReference>
<evidence type="ECO:0008006" key="3">
    <source>
        <dbReference type="Google" id="ProtNLM"/>
    </source>
</evidence>
<protein>
    <recommendedName>
        <fullName evidence="3">AraC-type arabinose-binding/dimerisation domain-containing protein</fullName>
    </recommendedName>
</protein>
<dbReference type="InterPro" id="IPR014710">
    <property type="entry name" value="RmlC-like_jellyroll"/>
</dbReference>
<dbReference type="AlphaFoldDB" id="A0A7T3ZXJ1"/>
<gene>
    <name evidence="1" type="ORF">I6H47_11890</name>
</gene>
<name>A0A7T3ZXJ1_9MICO</name>
<dbReference type="Gene3D" id="2.60.120.10">
    <property type="entry name" value="Jelly Rolls"/>
    <property type="match status" value="1"/>
</dbReference>
<organism evidence="1 2">
    <name type="scientific">Brevibacterium casei</name>
    <dbReference type="NCBI Taxonomy" id="33889"/>
    <lineage>
        <taxon>Bacteria</taxon>
        <taxon>Bacillati</taxon>
        <taxon>Actinomycetota</taxon>
        <taxon>Actinomycetes</taxon>
        <taxon>Micrococcales</taxon>
        <taxon>Brevibacteriaceae</taxon>
        <taxon>Brevibacterium</taxon>
    </lineage>
</organism>
<dbReference type="CDD" id="cd02208">
    <property type="entry name" value="cupin_RmlC-like"/>
    <property type="match status" value="1"/>
</dbReference>
<dbReference type="Proteomes" id="UP000595374">
    <property type="component" value="Chromosome"/>
</dbReference>
<dbReference type="EMBL" id="CP065989">
    <property type="protein sequence ID" value="QQB13514.1"/>
    <property type="molecule type" value="Genomic_DNA"/>
</dbReference>
<dbReference type="SUPFAM" id="SSF51182">
    <property type="entry name" value="RmlC-like cupins"/>
    <property type="match status" value="1"/>
</dbReference>